<keyword evidence="2" id="KW-1185">Reference proteome</keyword>
<evidence type="ECO:0008006" key="3">
    <source>
        <dbReference type="Google" id="ProtNLM"/>
    </source>
</evidence>
<dbReference type="HOGENOM" id="CLU_1685284_0_0_7"/>
<dbReference type="AlphaFoldDB" id="W4L9T9"/>
<feature type="non-terminal residue" evidence="1">
    <location>
        <position position="156"/>
    </location>
</feature>
<name>W4L9T9_9BACT</name>
<accession>W4L9T9</accession>
<proteinExistence type="predicted"/>
<organism evidence="1 2">
    <name type="scientific">Candidatus Entotheonella gemina</name>
    <dbReference type="NCBI Taxonomy" id="1429439"/>
    <lineage>
        <taxon>Bacteria</taxon>
        <taxon>Pseudomonadati</taxon>
        <taxon>Nitrospinota/Tectimicrobiota group</taxon>
        <taxon>Candidatus Tectimicrobiota</taxon>
        <taxon>Candidatus Entotheonellia</taxon>
        <taxon>Candidatus Entotheonellales</taxon>
        <taxon>Candidatus Entotheonellaceae</taxon>
        <taxon>Candidatus Entotheonella</taxon>
    </lineage>
</organism>
<evidence type="ECO:0000313" key="1">
    <source>
        <dbReference type="EMBL" id="ETW94106.1"/>
    </source>
</evidence>
<comment type="caution">
    <text evidence="1">The sequence shown here is derived from an EMBL/GenBank/DDBJ whole genome shotgun (WGS) entry which is preliminary data.</text>
</comment>
<dbReference type="Proteomes" id="UP000019140">
    <property type="component" value="Unassembled WGS sequence"/>
</dbReference>
<sequence length="156" mass="17490">MTSLLAVDLGLRTGLALYGQDGRLQWYRSHNFGTAARLRRAVRGLLDELPGLTWLVLEGGGHLADIWKREAERRHIRVRQISAEAWRQLFLLPRQQRRGSQAKSSAGDVAKRVIAWSHARRPTSLRDDAAEAILIGLWGALEVGWLTGLDHGIGHF</sequence>
<evidence type="ECO:0000313" key="2">
    <source>
        <dbReference type="Proteomes" id="UP000019140"/>
    </source>
</evidence>
<protein>
    <recommendedName>
        <fullName evidence="3">YqgF/RNase H-like domain-containing protein</fullName>
    </recommendedName>
</protein>
<reference evidence="1 2" key="1">
    <citation type="journal article" date="2014" name="Nature">
        <title>An environmental bacterial taxon with a large and distinct metabolic repertoire.</title>
        <authorList>
            <person name="Wilson M.C."/>
            <person name="Mori T."/>
            <person name="Ruckert C."/>
            <person name="Uria A.R."/>
            <person name="Helf M.J."/>
            <person name="Takada K."/>
            <person name="Gernert C."/>
            <person name="Steffens U.A."/>
            <person name="Heycke N."/>
            <person name="Schmitt S."/>
            <person name="Rinke C."/>
            <person name="Helfrich E.J."/>
            <person name="Brachmann A.O."/>
            <person name="Gurgui C."/>
            <person name="Wakimoto T."/>
            <person name="Kracht M."/>
            <person name="Crusemann M."/>
            <person name="Hentschel U."/>
            <person name="Abe I."/>
            <person name="Matsunaga S."/>
            <person name="Kalinowski J."/>
            <person name="Takeyama H."/>
            <person name="Piel J."/>
        </authorList>
    </citation>
    <scope>NUCLEOTIDE SEQUENCE [LARGE SCALE GENOMIC DNA]</scope>
    <source>
        <strain evidence="2">TSY2</strain>
    </source>
</reference>
<dbReference type="EMBL" id="AZHX01002524">
    <property type="protein sequence ID" value="ETW94106.1"/>
    <property type="molecule type" value="Genomic_DNA"/>
</dbReference>
<gene>
    <name evidence="1" type="ORF">ETSY2_50325</name>
</gene>